<keyword evidence="7" id="KW-0540">Nuclease</keyword>
<name>A0A8F5MKE2_9VIRU</name>
<evidence type="ECO:0000256" key="9">
    <source>
        <dbReference type="ARBA" id="ARBA00022741"/>
    </source>
</evidence>
<organism evidence="15">
    <name type="scientific">Genomoviridae sp</name>
    <dbReference type="NCBI Taxonomy" id="2202565"/>
    <lineage>
        <taxon>Viruses</taxon>
        <taxon>Monodnaviria</taxon>
        <taxon>Shotokuvirae</taxon>
        <taxon>Cressdnaviricota</taxon>
        <taxon>Repensiviricetes</taxon>
        <taxon>Geplafuvirales</taxon>
        <taxon>Genomoviridae</taxon>
    </lineage>
</organism>
<evidence type="ECO:0000259" key="14">
    <source>
        <dbReference type="PROSITE" id="PS52020"/>
    </source>
</evidence>
<keyword evidence="11" id="KW-0378">Hydrolase</keyword>
<dbReference type="InterPro" id="IPR027417">
    <property type="entry name" value="P-loop_NTPase"/>
</dbReference>
<comment type="subcellular location">
    <subcellularLocation>
        <location evidence="1">Host nucleus</location>
    </subcellularLocation>
</comment>
<keyword evidence="5" id="KW-0548">Nucleotidyltransferase</keyword>
<keyword evidence="12" id="KW-0190">Covalent protein-DNA linkage</keyword>
<evidence type="ECO:0000256" key="12">
    <source>
        <dbReference type="ARBA" id="ARBA00023124"/>
    </source>
</evidence>
<evidence type="ECO:0000256" key="1">
    <source>
        <dbReference type="ARBA" id="ARBA00004147"/>
    </source>
</evidence>
<dbReference type="InterPro" id="IPR001301">
    <property type="entry name" value="Gemini_AL1_CLV"/>
</dbReference>
<reference evidence="15" key="1">
    <citation type="submission" date="2021-02" db="EMBL/GenBank/DDBJ databases">
        <title>Agricultural practices are the primary influencer of seasonal variation in a dryland aerobiome.</title>
        <authorList>
            <person name="Finn D.R."/>
            <person name="Maldonado J."/>
            <person name="Schmidlin K."/>
            <person name="Kraberger S."/>
            <person name="Fontenele R.S."/>
            <person name="Herckes P."/>
            <person name="Fraser M."/>
            <person name="Garcia-Pichel F."/>
            <person name="Varsani A."/>
        </authorList>
    </citation>
    <scope>NUCLEOTIDE SEQUENCE</scope>
    <source>
        <strain evidence="15">D12_1029</strain>
    </source>
</reference>
<dbReference type="SUPFAM" id="SSF52540">
    <property type="entry name" value="P-loop containing nucleoside triphosphate hydrolases"/>
    <property type="match status" value="1"/>
</dbReference>
<keyword evidence="10" id="KW-0255">Endonuclease</keyword>
<keyword evidence="13" id="KW-0238">DNA-binding</keyword>
<evidence type="ECO:0000256" key="6">
    <source>
        <dbReference type="ARBA" id="ARBA00022705"/>
    </source>
</evidence>
<dbReference type="SUPFAM" id="SSF55464">
    <property type="entry name" value="Origin of replication-binding domain, RBD-like"/>
    <property type="match status" value="1"/>
</dbReference>
<feature type="domain" description="CRESS-DNA virus Rep endonuclease" evidence="14">
    <location>
        <begin position="5"/>
        <end position="104"/>
    </location>
</feature>
<accession>A0A8F5MKE2</accession>
<keyword evidence="9" id="KW-0547">Nucleotide-binding</keyword>
<protein>
    <recommendedName>
        <fullName evidence="2">Replication-associated protein</fullName>
    </recommendedName>
</protein>
<keyword evidence="8" id="KW-0479">Metal-binding</keyword>
<dbReference type="GO" id="GO:0005198">
    <property type="term" value="F:structural molecule activity"/>
    <property type="evidence" value="ECO:0007669"/>
    <property type="project" value="InterPro"/>
</dbReference>
<dbReference type="InterPro" id="IPR049912">
    <property type="entry name" value="CRESS_DNA_REP"/>
</dbReference>
<dbReference type="InterPro" id="IPR022692">
    <property type="entry name" value="Gemini_AL1_REP_central"/>
</dbReference>
<dbReference type="GO" id="GO:0016779">
    <property type="term" value="F:nucleotidyltransferase activity"/>
    <property type="evidence" value="ECO:0007669"/>
    <property type="project" value="UniProtKB-KW"/>
</dbReference>
<dbReference type="Gene3D" id="3.40.1310.20">
    <property type="match status" value="1"/>
</dbReference>
<dbReference type="GO" id="GO:0006260">
    <property type="term" value="P:DNA replication"/>
    <property type="evidence" value="ECO:0007669"/>
    <property type="project" value="UniProtKB-KW"/>
</dbReference>
<sequence>MPAFVVNARYVLLTYAQSDGLDPFRIVEHLSSMGAECIVAREAHADGGTHLHAFVDFGRKFRSRRHDIYDVDGFHPNISPSLGNPEKGYDYACKDGEIVAGGLERPQPSAKPDARDIYAEICMAPTREEFFEAARTLAPRLLLSSFTSLSAYADWNYRVDPEPYRPNPEHVSDLSGFPQLSEWAGTYIDWDASVSGRGKSLVLYGPTRTGKTEWARSLGKHAYFGGLFSLDENTADAKYAVFDDIAGGLSFFPQYKSWLGSQLEFYCTDKYRKKQLVKWGKCCIWLANEDPRMDPKADLEWLEGNCIFVHIDRPLF</sequence>
<evidence type="ECO:0000256" key="7">
    <source>
        <dbReference type="ARBA" id="ARBA00022722"/>
    </source>
</evidence>
<dbReference type="Gene3D" id="3.40.50.300">
    <property type="entry name" value="P-loop containing nucleotide triphosphate hydrolases"/>
    <property type="match status" value="1"/>
</dbReference>
<evidence type="ECO:0000256" key="13">
    <source>
        <dbReference type="ARBA" id="ARBA00023125"/>
    </source>
</evidence>
<evidence type="ECO:0000256" key="4">
    <source>
        <dbReference type="ARBA" id="ARBA00022679"/>
    </source>
</evidence>
<dbReference type="EMBL" id="MW678942">
    <property type="protein sequence ID" value="QXN75599.1"/>
    <property type="molecule type" value="Genomic_DNA"/>
</dbReference>
<dbReference type="Pfam" id="PF00799">
    <property type="entry name" value="Gemini_AL1"/>
    <property type="match status" value="1"/>
</dbReference>
<dbReference type="GO" id="GO:0000166">
    <property type="term" value="F:nucleotide binding"/>
    <property type="evidence" value="ECO:0007669"/>
    <property type="project" value="UniProtKB-KW"/>
</dbReference>
<dbReference type="GO" id="GO:0046872">
    <property type="term" value="F:metal ion binding"/>
    <property type="evidence" value="ECO:0007669"/>
    <property type="project" value="UniProtKB-KW"/>
</dbReference>
<evidence type="ECO:0000256" key="5">
    <source>
        <dbReference type="ARBA" id="ARBA00022695"/>
    </source>
</evidence>
<dbReference type="PROSITE" id="PS52020">
    <property type="entry name" value="CRESS_DNA_REP"/>
    <property type="match status" value="1"/>
</dbReference>
<keyword evidence="4" id="KW-0808">Transferase</keyword>
<evidence type="ECO:0000256" key="8">
    <source>
        <dbReference type="ARBA" id="ARBA00022723"/>
    </source>
</evidence>
<dbReference type="GO" id="GO:0016888">
    <property type="term" value="F:DNA endonuclease activity, producing 5'-phosphomonoesters"/>
    <property type="evidence" value="ECO:0007669"/>
    <property type="project" value="InterPro"/>
</dbReference>
<evidence type="ECO:0000256" key="2">
    <source>
        <dbReference type="ARBA" id="ARBA00014531"/>
    </source>
</evidence>
<evidence type="ECO:0000256" key="10">
    <source>
        <dbReference type="ARBA" id="ARBA00022759"/>
    </source>
</evidence>
<evidence type="ECO:0000256" key="3">
    <source>
        <dbReference type="ARBA" id="ARBA00022562"/>
    </source>
</evidence>
<keyword evidence="6" id="KW-0235">DNA replication</keyword>
<dbReference type="GO" id="GO:0003677">
    <property type="term" value="F:DNA binding"/>
    <property type="evidence" value="ECO:0007669"/>
    <property type="project" value="UniProtKB-KW"/>
</dbReference>
<evidence type="ECO:0000256" key="11">
    <source>
        <dbReference type="ARBA" id="ARBA00022801"/>
    </source>
</evidence>
<dbReference type="PRINTS" id="PR00228">
    <property type="entry name" value="GEMCOATCLVL1"/>
</dbReference>
<dbReference type="GO" id="GO:0042025">
    <property type="term" value="C:host cell nucleus"/>
    <property type="evidence" value="ECO:0007669"/>
    <property type="project" value="UniProtKB-SubCell"/>
</dbReference>
<proteinExistence type="predicted"/>
<keyword evidence="3" id="KW-1048">Host nucleus</keyword>
<evidence type="ECO:0000313" key="15">
    <source>
        <dbReference type="EMBL" id="QXN75599.1"/>
    </source>
</evidence>
<dbReference type="Pfam" id="PF08283">
    <property type="entry name" value="Gemini_AL1_M"/>
    <property type="match status" value="1"/>
</dbReference>